<keyword evidence="4" id="KW-1185">Reference proteome</keyword>
<dbReference type="Proteomes" id="UP000321723">
    <property type="component" value="Unassembled WGS sequence"/>
</dbReference>
<dbReference type="PRINTS" id="PR00111">
    <property type="entry name" value="ABHYDROLASE"/>
</dbReference>
<protein>
    <submittedName>
        <fullName evidence="2">Hydrolase</fullName>
    </submittedName>
    <submittedName>
        <fullName evidence="3">Pimeloyl-ACP methyl ester carboxylesterase</fullName>
    </submittedName>
</protein>
<dbReference type="Proteomes" id="UP000564629">
    <property type="component" value="Unassembled WGS sequence"/>
</dbReference>
<dbReference type="OrthoDB" id="9785847at2"/>
<dbReference type="EMBL" id="BJVQ01000046">
    <property type="protein sequence ID" value="GEL47729.1"/>
    <property type="molecule type" value="Genomic_DNA"/>
</dbReference>
<dbReference type="GO" id="GO:0016787">
    <property type="term" value="F:hydrolase activity"/>
    <property type="evidence" value="ECO:0007669"/>
    <property type="project" value="UniProtKB-KW"/>
</dbReference>
<comment type="caution">
    <text evidence="2">The sequence shown here is derived from an EMBL/GenBank/DDBJ whole genome shotgun (WGS) entry which is preliminary data.</text>
</comment>
<dbReference type="InterPro" id="IPR029058">
    <property type="entry name" value="AB_hydrolase_fold"/>
</dbReference>
<proteinExistence type="predicted"/>
<accession>A0A511FEP3</accession>
<gene>
    <name evidence="2" type="ORF">CHO01_28450</name>
    <name evidence="3" type="ORF">HNR08_000453</name>
</gene>
<dbReference type="PANTHER" id="PTHR43798">
    <property type="entry name" value="MONOACYLGLYCEROL LIPASE"/>
    <property type="match status" value="1"/>
</dbReference>
<keyword evidence="2" id="KW-0378">Hydrolase</keyword>
<dbReference type="PANTHER" id="PTHR43798:SF29">
    <property type="entry name" value="AB HYDROLASE-1 DOMAIN-CONTAINING PROTEIN"/>
    <property type="match status" value="1"/>
</dbReference>
<reference evidence="3 5" key="2">
    <citation type="submission" date="2020-08" db="EMBL/GenBank/DDBJ databases">
        <title>Sequencing the genomes of 1000 actinobacteria strains.</title>
        <authorList>
            <person name="Klenk H.-P."/>
        </authorList>
    </citation>
    <scope>NUCLEOTIDE SEQUENCE [LARGE SCALE GENOMIC DNA]</scope>
    <source>
        <strain evidence="3 5">DSM 9581</strain>
    </source>
</reference>
<sequence>MTHARPHATAVLHALRPGTGLPLVLLHAFPLDSRMWGEVAALLPGPVLAPDLPGLGAAQGVPLPEPSIEASADAVAEALARAGHRRAVVAGLSMGGYVALALAERHPDLVAGLGLLDTKSTADTDEAQANRLRVADVVEAAGTVDEVLPMAAALLGADARDRGVDARVGAWIAAQPPAGVAWSQRAMAARPDRTAVLEAYDGPGLVLVGEEDQPTPVAEARRMADALRVEPVVVPGAGHLTAVETPRPVAEALATLLARA</sequence>
<name>A0A511FEP3_9CELL</name>
<evidence type="ECO:0000313" key="5">
    <source>
        <dbReference type="Proteomes" id="UP000564629"/>
    </source>
</evidence>
<dbReference type="SUPFAM" id="SSF53474">
    <property type="entry name" value="alpha/beta-Hydrolases"/>
    <property type="match status" value="1"/>
</dbReference>
<evidence type="ECO:0000313" key="2">
    <source>
        <dbReference type="EMBL" id="GEL47729.1"/>
    </source>
</evidence>
<dbReference type="Gene3D" id="3.40.50.1820">
    <property type="entry name" value="alpha/beta hydrolase"/>
    <property type="match status" value="1"/>
</dbReference>
<feature type="domain" description="AB hydrolase-1" evidence="1">
    <location>
        <begin position="23"/>
        <end position="252"/>
    </location>
</feature>
<evidence type="ECO:0000313" key="3">
    <source>
        <dbReference type="EMBL" id="MBB5471717.1"/>
    </source>
</evidence>
<evidence type="ECO:0000259" key="1">
    <source>
        <dbReference type="Pfam" id="PF12697"/>
    </source>
</evidence>
<evidence type="ECO:0000313" key="4">
    <source>
        <dbReference type="Proteomes" id="UP000321723"/>
    </source>
</evidence>
<dbReference type="AlphaFoldDB" id="A0A511FEP3"/>
<dbReference type="Pfam" id="PF12697">
    <property type="entry name" value="Abhydrolase_6"/>
    <property type="match status" value="1"/>
</dbReference>
<dbReference type="RefSeq" id="WP_146839089.1">
    <property type="nucleotide sequence ID" value="NZ_BJVQ01000046.1"/>
</dbReference>
<reference evidence="2 4" key="1">
    <citation type="submission" date="2019-07" db="EMBL/GenBank/DDBJ databases">
        <title>Whole genome shotgun sequence of Cellulomonas hominis NBRC 16055.</title>
        <authorList>
            <person name="Hosoyama A."/>
            <person name="Uohara A."/>
            <person name="Ohji S."/>
            <person name="Ichikawa N."/>
        </authorList>
    </citation>
    <scope>NUCLEOTIDE SEQUENCE [LARGE SCALE GENOMIC DNA]</scope>
    <source>
        <strain evidence="2 4">NBRC 16055</strain>
    </source>
</reference>
<dbReference type="InterPro" id="IPR050266">
    <property type="entry name" value="AB_hydrolase_sf"/>
</dbReference>
<organism evidence="2 4">
    <name type="scientific">Cellulomonas hominis</name>
    <dbReference type="NCBI Taxonomy" id="156981"/>
    <lineage>
        <taxon>Bacteria</taxon>
        <taxon>Bacillati</taxon>
        <taxon>Actinomycetota</taxon>
        <taxon>Actinomycetes</taxon>
        <taxon>Micrococcales</taxon>
        <taxon>Cellulomonadaceae</taxon>
        <taxon>Cellulomonas</taxon>
    </lineage>
</organism>
<dbReference type="InterPro" id="IPR000073">
    <property type="entry name" value="AB_hydrolase_1"/>
</dbReference>
<dbReference type="EMBL" id="JACHDN010000001">
    <property type="protein sequence ID" value="MBB5471717.1"/>
    <property type="molecule type" value="Genomic_DNA"/>
</dbReference>